<dbReference type="EC" id="3.1.3.16" evidence="8"/>
<dbReference type="GO" id="GO:0004722">
    <property type="term" value="F:protein serine/threonine phosphatase activity"/>
    <property type="evidence" value="ECO:0007669"/>
    <property type="project" value="UniProtKB-EC"/>
</dbReference>
<dbReference type="InterPro" id="IPR004843">
    <property type="entry name" value="Calcineurin-like_PHP"/>
</dbReference>
<evidence type="ECO:0000256" key="7">
    <source>
        <dbReference type="ARBA" id="ARBA00048336"/>
    </source>
</evidence>
<dbReference type="GO" id="GO:0046872">
    <property type="term" value="F:metal ion binding"/>
    <property type="evidence" value="ECO:0007669"/>
    <property type="project" value="UniProtKB-KW"/>
</dbReference>
<dbReference type="PANTHER" id="PTHR11668:SF300">
    <property type="entry name" value="SERINE_THREONINE-PROTEIN PHOSPHATASE"/>
    <property type="match status" value="1"/>
</dbReference>
<dbReference type="OrthoDB" id="5791836at2759"/>
<dbReference type="GO" id="GO:0005737">
    <property type="term" value="C:cytoplasm"/>
    <property type="evidence" value="ECO:0007669"/>
    <property type="project" value="TreeGrafter"/>
</dbReference>
<evidence type="ECO:0000259" key="9">
    <source>
        <dbReference type="PROSITE" id="PS00125"/>
    </source>
</evidence>
<name>A0A0N5CSK2_THECL</name>
<reference evidence="10 11" key="2">
    <citation type="submission" date="2018-11" db="EMBL/GenBank/DDBJ databases">
        <authorList>
            <consortium name="Pathogen Informatics"/>
        </authorList>
    </citation>
    <scope>NUCLEOTIDE SEQUENCE [LARGE SCALE GENOMIC DNA]</scope>
</reference>
<keyword evidence="3 8" id="KW-0378">Hydrolase</keyword>
<comment type="similarity">
    <text evidence="8">Belongs to the PPP phosphatase family.</text>
</comment>
<keyword evidence="4" id="KW-0904">Protein phosphatase</keyword>
<dbReference type="OMA" id="ICHTVID"/>
<dbReference type="GO" id="GO:0005634">
    <property type="term" value="C:nucleus"/>
    <property type="evidence" value="ECO:0007669"/>
    <property type="project" value="TreeGrafter"/>
</dbReference>
<dbReference type="PANTHER" id="PTHR11668">
    <property type="entry name" value="SERINE/THREONINE PROTEIN PHOSPHATASE"/>
    <property type="match status" value="1"/>
</dbReference>
<gene>
    <name evidence="10" type="ORF">TCLT_LOCUS3204</name>
</gene>
<comment type="catalytic activity">
    <reaction evidence="6">
        <text>O-phospho-L-seryl-[protein] + H2O = L-seryl-[protein] + phosphate</text>
        <dbReference type="Rhea" id="RHEA:20629"/>
        <dbReference type="Rhea" id="RHEA-COMP:9863"/>
        <dbReference type="Rhea" id="RHEA-COMP:11604"/>
        <dbReference type="ChEBI" id="CHEBI:15377"/>
        <dbReference type="ChEBI" id="CHEBI:29999"/>
        <dbReference type="ChEBI" id="CHEBI:43474"/>
        <dbReference type="ChEBI" id="CHEBI:83421"/>
        <dbReference type="EC" id="3.1.3.16"/>
    </reaction>
</comment>
<keyword evidence="11" id="KW-1185">Reference proteome</keyword>
<evidence type="ECO:0000313" key="12">
    <source>
        <dbReference type="WBParaSite" id="TCLT_0000320501-mRNA-1"/>
    </source>
</evidence>
<accession>A0A0N5CSK2</accession>
<evidence type="ECO:0000256" key="1">
    <source>
        <dbReference type="ARBA" id="ARBA00001936"/>
    </source>
</evidence>
<protein>
    <recommendedName>
        <fullName evidence="8">Serine/threonine-protein phosphatase</fullName>
        <ecNumber evidence="8">3.1.3.16</ecNumber>
    </recommendedName>
</protein>
<evidence type="ECO:0000313" key="10">
    <source>
        <dbReference type="EMBL" id="VDM99558.1"/>
    </source>
</evidence>
<proteinExistence type="inferred from homology"/>
<comment type="catalytic activity">
    <reaction evidence="7 8">
        <text>O-phospho-L-threonyl-[protein] + H2O = L-threonyl-[protein] + phosphate</text>
        <dbReference type="Rhea" id="RHEA:47004"/>
        <dbReference type="Rhea" id="RHEA-COMP:11060"/>
        <dbReference type="Rhea" id="RHEA-COMP:11605"/>
        <dbReference type="ChEBI" id="CHEBI:15377"/>
        <dbReference type="ChEBI" id="CHEBI:30013"/>
        <dbReference type="ChEBI" id="CHEBI:43474"/>
        <dbReference type="ChEBI" id="CHEBI:61977"/>
        <dbReference type="EC" id="3.1.3.16"/>
    </reaction>
</comment>
<feature type="domain" description="Serine/threonine specific protein phosphatases" evidence="9">
    <location>
        <begin position="145"/>
        <end position="150"/>
    </location>
</feature>
<evidence type="ECO:0000256" key="4">
    <source>
        <dbReference type="ARBA" id="ARBA00022912"/>
    </source>
</evidence>
<evidence type="ECO:0000256" key="2">
    <source>
        <dbReference type="ARBA" id="ARBA00022723"/>
    </source>
</evidence>
<dbReference type="WBParaSite" id="TCLT_0000320501-mRNA-1">
    <property type="protein sequence ID" value="TCLT_0000320501-mRNA-1"/>
    <property type="gene ID" value="TCLT_0000320501"/>
</dbReference>
<reference evidence="12" key="1">
    <citation type="submission" date="2017-02" db="UniProtKB">
        <authorList>
            <consortium name="WormBaseParasite"/>
        </authorList>
    </citation>
    <scope>IDENTIFICATION</scope>
</reference>
<evidence type="ECO:0000256" key="6">
    <source>
        <dbReference type="ARBA" id="ARBA00047761"/>
    </source>
</evidence>
<dbReference type="Pfam" id="PF00149">
    <property type="entry name" value="Metallophos"/>
    <property type="match status" value="1"/>
</dbReference>
<sequence length="295" mass="33655">MAPEKKSPITKSNLMYQKSKHCRALSESDIDKFLIALLVAYRRPVYKLSSYISINSFLSICHTVIDVLKKCSTLEYVHDPRGIGIIGDIHGDFSDLVKCLVDTGLPSTRTVLFLGDYIDRGDYPIEVLLFLFLLKIRYPNCIILLRGNHETQEMCSRYGLKEKVYFFLAVVYPEEEALFLLCLINLIFDHLPLAAIVSDQILCCHAGISQFVDNRCDIASIPRPPFRGGRETTLHQIAILTDLLWSDPMDNQKDEYCPSARNTSFFFNEAALRRSLRNLRCRALIRGHQVSNVCL</sequence>
<dbReference type="InterPro" id="IPR050341">
    <property type="entry name" value="PP1_catalytic_subunit"/>
</dbReference>
<dbReference type="Proteomes" id="UP000276776">
    <property type="component" value="Unassembled WGS sequence"/>
</dbReference>
<dbReference type="STRING" id="103827.A0A0N5CSK2"/>
<dbReference type="InterPro" id="IPR029052">
    <property type="entry name" value="Metallo-depent_PP-like"/>
</dbReference>
<dbReference type="PROSITE" id="PS00125">
    <property type="entry name" value="SER_THR_PHOSPHATASE"/>
    <property type="match status" value="1"/>
</dbReference>
<dbReference type="SUPFAM" id="SSF56300">
    <property type="entry name" value="Metallo-dependent phosphatases"/>
    <property type="match status" value="1"/>
</dbReference>
<evidence type="ECO:0000313" key="11">
    <source>
        <dbReference type="Proteomes" id="UP000276776"/>
    </source>
</evidence>
<dbReference type="Gene3D" id="3.60.21.10">
    <property type="match status" value="1"/>
</dbReference>
<evidence type="ECO:0000256" key="8">
    <source>
        <dbReference type="RuleBase" id="RU004273"/>
    </source>
</evidence>
<evidence type="ECO:0000256" key="3">
    <source>
        <dbReference type="ARBA" id="ARBA00022801"/>
    </source>
</evidence>
<dbReference type="EMBL" id="UYYF01001118">
    <property type="protein sequence ID" value="VDM99558.1"/>
    <property type="molecule type" value="Genomic_DNA"/>
</dbReference>
<organism evidence="12">
    <name type="scientific">Thelazia callipaeda</name>
    <name type="common">Oriental eyeworm</name>
    <name type="synonym">Parasitic nematode</name>
    <dbReference type="NCBI Taxonomy" id="103827"/>
    <lineage>
        <taxon>Eukaryota</taxon>
        <taxon>Metazoa</taxon>
        <taxon>Ecdysozoa</taxon>
        <taxon>Nematoda</taxon>
        <taxon>Chromadorea</taxon>
        <taxon>Rhabditida</taxon>
        <taxon>Spirurina</taxon>
        <taxon>Spiruromorpha</taxon>
        <taxon>Thelazioidea</taxon>
        <taxon>Thelaziidae</taxon>
        <taxon>Thelazia</taxon>
    </lineage>
</organism>
<dbReference type="PRINTS" id="PR00114">
    <property type="entry name" value="STPHPHTASE"/>
</dbReference>
<keyword evidence="5" id="KW-0464">Manganese</keyword>
<evidence type="ECO:0000256" key="5">
    <source>
        <dbReference type="ARBA" id="ARBA00023211"/>
    </source>
</evidence>
<keyword evidence="2" id="KW-0479">Metal-binding</keyword>
<dbReference type="InterPro" id="IPR006186">
    <property type="entry name" value="Ser/Thr-sp_prot-phosphatase"/>
</dbReference>
<dbReference type="CDD" id="cd00144">
    <property type="entry name" value="MPP_PPP_family"/>
    <property type="match status" value="1"/>
</dbReference>
<dbReference type="AlphaFoldDB" id="A0A0N5CSK2"/>
<dbReference type="SMART" id="SM00156">
    <property type="entry name" value="PP2Ac"/>
    <property type="match status" value="1"/>
</dbReference>
<comment type="cofactor">
    <cofactor evidence="1">
        <name>Mn(2+)</name>
        <dbReference type="ChEBI" id="CHEBI:29035"/>
    </cofactor>
</comment>